<evidence type="ECO:0000259" key="3">
    <source>
        <dbReference type="Pfam" id="PF08338"/>
    </source>
</evidence>
<dbReference type="InterPro" id="IPR001509">
    <property type="entry name" value="Epimerase_deHydtase"/>
</dbReference>
<dbReference type="Gene3D" id="3.30.530.20">
    <property type="match status" value="1"/>
</dbReference>
<gene>
    <name evidence="4" type="ORF">SAMN05216233_110111</name>
</gene>
<sequence>MHRRFTRQLRLNCSAREAFGWHGGEGVVQRLTPPWVAFDNLRRQGGLEKGATTSLTLKAGPLPVRWHSVHTACDPGRGFTDTMVRGPFAFFEHTHRLDEDQGGCLLTDSIRYSLPFAAASHPVAGALVDKELARMFRYRHAITARDMASRLAATGEPSLTFAVSGAAGIIGSALVPWLKSQGHQVMPLVRGRAAGPCEIAWDPVGGTLEEEKLKGCDVLIHLAGENIGNGRWTAEKRERIIRSRVDGTSLLARAVSRLEGGPRLFLSASAVGFYGNRGDDTVTESAPCGGSYVSEVCRLWEEAAEANWTHPSGRLVTLRIGVVLTPAGGALARLRPVFKAGLGGTFGSGEQYMSWVSMEDVLGAVDHILRTPTIEGPVNLTAPHPVTNRAFARILASSLNRCAFTTLPSAAITCAFGEMGREVLLEGVKALPGVLEQSGYGFVHPTLADALSEVL</sequence>
<feature type="domain" description="DUF1731" evidence="3">
    <location>
        <begin position="408"/>
        <end position="453"/>
    </location>
</feature>
<name>A0A1G5GGL9_9BACT</name>
<dbReference type="InterPro" id="IPR010099">
    <property type="entry name" value="SDR39U1"/>
</dbReference>
<dbReference type="CDD" id="cd07820">
    <property type="entry name" value="SRPBCC_3"/>
    <property type="match status" value="1"/>
</dbReference>
<dbReference type="Gene3D" id="3.40.50.720">
    <property type="entry name" value="NAD(P)-binding Rossmann-like Domain"/>
    <property type="match status" value="1"/>
</dbReference>
<dbReference type="SUPFAM" id="SSF51735">
    <property type="entry name" value="NAD(P)-binding Rossmann-fold domains"/>
    <property type="match status" value="1"/>
</dbReference>
<dbReference type="PANTHER" id="PTHR11092:SF0">
    <property type="entry name" value="EPIMERASE FAMILY PROTEIN SDR39U1"/>
    <property type="match status" value="1"/>
</dbReference>
<evidence type="ECO:0000256" key="1">
    <source>
        <dbReference type="ARBA" id="ARBA00009353"/>
    </source>
</evidence>
<dbReference type="STRING" id="419481.SAMN05216233_110111"/>
<dbReference type="AlphaFoldDB" id="A0A1G5GGL9"/>
<dbReference type="SUPFAM" id="SSF55961">
    <property type="entry name" value="Bet v1-like"/>
    <property type="match status" value="1"/>
</dbReference>
<protein>
    <submittedName>
        <fullName evidence="4">Uncharacterized protein</fullName>
    </submittedName>
</protein>
<proteinExistence type="inferred from homology"/>
<dbReference type="Pfam" id="PF08338">
    <property type="entry name" value="DUF1731"/>
    <property type="match status" value="1"/>
</dbReference>
<dbReference type="InterPro" id="IPR023393">
    <property type="entry name" value="START-like_dom_sf"/>
</dbReference>
<evidence type="ECO:0000259" key="2">
    <source>
        <dbReference type="Pfam" id="PF01370"/>
    </source>
</evidence>
<feature type="domain" description="NAD-dependent epimerase/dehydratase" evidence="2">
    <location>
        <begin position="163"/>
        <end position="372"/>
    </location>
</feature>
<dbReference type="InterPro" id="IPR036291">
    <property type="entry name" value="NAD(P)-bd_dom_sf"/>
</dbReference>
<dbReference type="Pfam" id="PF01370">
    <property type="entry name" value="Epimerase"/>
    <property type="match status" value="1"/>
</dbReference>
<accession>A0A1G5GGL9</accession>
<keyword evidence="5" id="KW-1185">Reference proteome</keyword>
<evidence type="ECO:0000313" key="4">
    <source>
        <dbReference type="EMBL" id="SCY49858.1"/>
    </source>
</evidence>
<organism evidence="4 5">
    <name type="scientific">Desulfoluna spongiiphila</name>
    <dbReference type="NCBI Taxonomy" id="419481"/>
    <lineage>
        <taxon>Bacteria</taxon>
        <taxon>Pseudomonadati</taxon>
        <taxon>Thermodesulfobacteriota</taxon>
        <taxon>Desulfobacteria</taxon>
        <taxon>Desulfobacterales</taxon>
        <taxon>Desulfolunaceae</taxon>
        <taxon>Desulfoluna</taxon>
    </lineage>
</organism>
<dbReference type="RefSeq" id="WP_175469822.1">
    <property type="nucleotide sequence ID" value="NZ_FMUX01000010.1"/>
</dbReference>
<dbReference type="NCBIfam" id="TIGR01777">
    <property type="entry name" value="yfcH"/>
    <property type="match status" value="1"/>
</dbReference>
<evidence type="ECO:0000313" key="5">
    <source>
        <dbReference type="Proteomes" id="UP000198870"/>
    </source>
</evidence>
<dbReference type="PANTHER" id="PTHR11092">
    <property type="entry name" value="SUGAR NUCLEOTIDE EPIMERASE RELATED"/>
    <property type="match status" value="1"/>
</dbReference>
<dbReference type="InterPro" id="IPR013549">
    <property type="entry name" value="DUF1731"/>
</dbReference>
<comment type="similarity">
    <text evidence="1">Belongs to the NAD(P)-dependent epimerase/dehydratase family. SDR39U1 subfamily.</text>
</comment>
<dbReference type="Proteomes" id="UP000198870">
    <property type="component" value="Unassembled WGS sequence"/>
</dbReference>
<dbReference type="EMBL" id="FMUX01000010">
    <property type="protein sequence ID" value="SCY49858.1"/>
    <property type="molecule type" value="Genomic_DNA"/>
</dbReference>
<reference evidence="4 5" key="1">
    <citation type="submission" date="2016-10" db="EMBL/GenBank/DDBJ databases">
        <authorList>
            <person name="de Groot N.N."/>
        </authorList>
    </citation>
    <scope>NUCLEOTIDE SEQUENCE [LARGE SCALE GENOMIC DNA]</scope>
    <source>
        <strain evidence="4 5">AA1</strain>
    </source>
</reference>